<comment type="caution">
    <text evidence="3">The sequence shown here is derived from an EMBL/GenBank/DDBJ whole genome shotgun (WGS) entry which is preliminary data.</text>
</comment>
<name>A0A4Q1JID4_9BACT</name>
<gene>
    <name evidence="3" type="ORF">EO244_15160</name>
</gene>
<dbReference type="PANTHER" id="PTHR47814:SF1">
    <property type="entry name" value="PEPTIDYL-TRNA HYDROLASE ARFB"/>
    <property type="match status" value="1"/>
</dbReference>
<feature type="compositionally biased region" description="Basic and acidic residues" evidence="1">
    <location>
        <begin position="114"/>
        <end position="140"/>
    </location>
</feature>
<dbReference type="GO" id="GO:0072344">
    <property type="term" value="P:rescue of stalled ribosome"/>
    <property type="evidence" value="ECO:0007669"/>
    <property type="project" value="TreeGrafter"/>
</dbReference>
<accession>A0A4Q1JID4</accession>
<dbReference type="Proteomes" id="UP000289703">
    <property type="component" value="Unassembled WGS sequence"/>
</dbReference>
<dbReference type="EMBL" id="SAXA01000018">
    <property type="protein sequence ID" value="RXQ88468.1"/>
    <property type="molecule type" value="Genomic_DNA"/>
</dbReference>
<feature type="region of interest" description="Disordered" evidence="1">
    <location>
        <begin position="104"/>
        <end position="140"/>
    </location>
</feature>
<evidence type="ECO:0000313" key="4">
    <source>
        <dbReference type="Proteomes" id="UP000289703"/>
    </source>
</evidence>
<evidence type="ECO:0000313" key="3">
    <source>
        <dbReference type="EMBL" id="RXQ88468.1"/>
    </source>
</evidence>
<sequence>MGRGISDQDAFIREFKFQTSRSSGPGGQNVNKVSSRVELRFNLKETQLLSEDEKDILYKKLASRISQEGILIVVVQIDRSQLRNKQLAIERFFKLVAYALKPEKQRRATKPSRAARERRLQAKRLGAEKKARRRASDWKD</sequence>
<dbReference type="SUPFAM" id="SSF110916">
    <property type="entry name" value="Peptidyl-tRNA hydrolase domain-like"/>
    <property type="match status" value="1"/>
</dbReference>
<dbReference type="InterPro" id="IPR000352">
    <property type="entry name" value="Pep_chain_release_fac_I"/>
</dbReference>
<keyword evidence="4" id="KW-1185">Reference proteome</keyword>
<dbReference type="PANTHER" id="PTHR47814">
    <property type="entry name" value="PEPTIDYL-TRNA HYDROLASE ARFB"/>
    <property type="match status" value="1"/>
</dbReference>
<evidence type="ECO:0000256" key="1">
    <source>
        <dbReference type="SAM" id="MobiDB-lite"/>
    </source>
</evidence>
<dbReference type="RefSeq" id="WP_129255534.1">
    <property type="nucleotide sequence ID" value="NZ_SAXA01000018.1"/>
</dbReference>
<evidence type="ECO:0000259" key="2">
    <source>
        <dbReference type="Pfam" id="PF00472"/>
    </source>
</evidence>
<dbReference type="AlphaFoldDB" id="A0A4Q1JID4"/>
<organism evidence="3 4">
    <name type="scientific">Ancylomarina salipaludis</name>
    <dbReference type="NCBI Taxonomy" id="2501299"/>
    <lineage>
        <taxon>Bacteria</taxon>
        <taxon>Pseudomonadati</taxon>
        <taxon>Bacteroidota</taxon>
        <taxon>Bacteroidia</taxon>
        <taxon>Marinilabiliales</taxon>
        <taxon>Marinifilaceae</taxon>
        <taxon>Ancylomarina</taxon>
    </lineage>
</organism>
<dbReference type="NCBIfam" id="NF006718">
    <property type="entry name" value="PRK09256.1"/>
    <property type="match status" value="1"/>
</dbReference>
<dbReference type="Gene3D" id="3.30.160.20">
    <property type="match status" value="1"/>
</dbReference>
<dbReference type="GO" id="GO:0043022">
    <property type="term" value="F:ribosome binding"/>
    <property type="evidence" value="ECO:0007669"/>
    <property type="project" value="TreeGrafter"/>
</dbReference>
<reference evidence="3 4" key="1">
    <citation type="submission" date="2019-01" db="EMBL/GenBank/DDBJ databases">
        <title>Ancylomarina salipaludis sp. nov., isolated from a salt marsh.</title>
        <authorList>
            <person name="Yoon J.-H."/>
        </authorList>
    </citation>
    <scope>NUCLEOTIDE SEQUENCE [LARGE SCALE GENOMIC DNA]</scope>
    <source>
        <strain evidence="3 4">SHSM-M15</strain>
    </source>
</reference>
<keyword evidence="3" id="KW-0378">Hydrolase</keyword>
<dbReference type="OrthoDB" id="9815709at2"/>
<dbReference type="EC" id="3.1.1.29" evidence="3"/>
<proteinExistence type="predicted"/>
<dbReference type="Pfam" id="PF00472">
    <property type="entry name" value="RF-1"/>
    <property type="match status" value="1"/>
</dbReference>
<feature type="domain" description="Prokaryotic-type class I peptide chain release factors" evidence="2">
    <location>
        <begin position="14"/>
        <end position="132"/>
    </location>
</feature>
<dbReference type="GO" id="GO:0003747">
    <property type="term" value="F:translation release factor activity"/>
    <property type="evidence" value="ECO:0007669"/>
    <property type="project" value="InterPro"/>
</dbReference>
<dbReference type="GO" id="GO:0004045">
    <property type="term" value="F:peptidyl-tRNA hydrolase activity"/>
    <property type="evidence" value="ECO:0007669"/>
    <property type="project" value="UniProtKB-EC"/>
</dbReference>
<protein>
    <submittedName>
        <fullName evidence="3">Aminoacyl-tRNA hydrolase</fullName>
        <ecNumber evidence="3">3.1.1.29</ecNumber>
    </submittedName>
</protein>